<feature type="transmembrane region" description="Helical" evidence="5">
    <location>
        <begin position="221"/>
        <end position="238"/>
    </location>
</feature>
<evidence type="ECO:0000256" key="2">
    <source>
        <dbReference type="ARBA" id="ARBA00022692"/>
    </source>
</evidence>
<gene>
    <name evidence="7" type="ORF">AMD01_22420</name>
</gene>
<comment type="subcellular location">
    <subcellularLocation>
        <location evidence="1">Membrane</location>
        <topology evidence="1">Multi-pass membrane protein</topology>
    </subcellularLocation>
</comment>
<comment type="caution">
    <text evidence="7">The sequence shown here is derived from an EMBL/GenBank/DDBJ whole genome shotgun (WGS) entry which is preliminary data.</text>
</comment>
<proteinExistence type="predicted"/>
<dbReference type="EMBL" id="LILC01000037">
    <property type="protein sequence ID" value="KOO37233.1"/>
    <property type="molecule type" value="Genomic_DNA"/>
</dbReference>
<evidence type="ECO:0000256" key="4">
    <source>
        <dbReference type="ARBA" id="ARBA00023136"/>
    </source>
</evidence>
<dbReference type="Proteomes" id="UP000037558">
    <property type="component" value="Unassembled WGS sequence"/>
</dbReference>
<keyword evidence="3 5" id="KW-1133">Transmembrane helix</keyword>
<dbReference type="AlphaFoldDB" id="A0A0M0KFP1"/>
<dbReference type="PANTHER" id="PTHR43229:SF2">
    <property type="entry name" value="NODULATION PROTEIN J"/>
    <property type="match status" value="1"/>
</dbReference>
<dbReference type="InterPro" id="IPR013525">
    <property type="entry name" value="ABC2_TM"/>
</dbReference>
<name>A0A0M0KFP1_9BACI</name>
<feature type="domain" description="ABC-2 type transporter transmembrane" evidence="6">
    <location>
        <begin position="39"/>
        <end position="235"/>
    </location>
</feature>
<reference evidence="8" key="1">
    <citation type="submission" date="2015-08" db="EMBL/GenBank/DDBJ databases">
        <title>Fjat-14210 dsm16467.</title>
        <authorList>
            <person name="Liu B."/>
            <person name="Wang J."/>
            <person name="Zhu Y."/>
            <person name="Liu G."/>
            <person name="Chen Q."/>
            <person name="Chen Z."/>
            <person name="Lan J."/>
            <person name="Che J."/>
            <person name="Ge C."/>
            <person name="Shi H."/>
            <person name="Pan Z."/>
            <person name="Liu X."/>
        </authorList>
    </citation>
    <scope>NUCLEOTIDE SEQUENCE [LARGE SCALE GENOMIC DNA]</scope>
    <source>
        <strain evidence="8">DSM 16467</strain>
    </source>
</reference>
<evidence type="ECO:0000259" key="6">
    <source>
        <dbReference type="Pfam" id="PF12698"/>
    </source>
</evidence>
<evidence type="ECO:0000256" key="5">
    <source>
        <dbReference type="SAM" id="Phobius"/>
    </source>
</evidence>
<feature type="transmembrane region" description="Helical" evidence="5">
    <location>
        <begin position="96"/>
        <end position="121"/>
    </location>
</feature>
<dbReference type="InterPro" id="IPR051784">
    <property type="entry name" value="Nod_factor_ABC_transporter"/>
</dbReference>
<organism evidence="7 8">
    <name type="scientific">Priestia koreensis</name>
    <dbReference type="NCBI Taxonomy" id="284581"/>
    <lineage>
        <taxon>Bacteria</taxon>
        <taxon>Bacillati</taxon>
        <taxon>Bacillota</taxon>
        <taxon>Bacilli</taxon>
        <taxon>Bacillales</taxon>
        <taxon>Bacillaceae</taxon>
        <taxon>Priestia</taxon>
    </lineage>
</organism>
<dbReference type="PIRSF" id="PIRSF006648">
    <property type="entry name" value="DrrB"/>
    <property type="match status" value="1"/>
</dbReference>
<evidence type="ECO:0000256" key="3">
    <source>
        <dbReference type="ARBA" id="ARBA00022989"/>
    </source>
</evidence>
<dbReference type="RefSeq" id="WP_053403667.1">
    <property type="nucleotide sequence ID" value="NZ_JAUKEN010000003.1"/>
</dbReference>
<feature type="transmembrane region" description="Helical" evidence="5">
    <location>
        <begin position="52"/>
        <end position="76"/>
    </location>
</feature>
<feature type="transmembrane region" description="Helical" evidence="5">
    <location>
        <begin position="133"/>
        <end position="154"/>
    </location>
</feature>
<protein>
    <submittedName>
        <fullName evidence="7">ABC transporter permease</fullName>
    </submittedName>
</protein>
<keyword evidence="8" id="KW-1185">Reference proteome</keyword>
<dbReference type="InterPro" id="IPR000412">
    <property type="entry name" value="ABC_2_transport"/>
</dbReference>
<sequence length="245" mass="27954">MSMLAMQCKSEIIRILRNRYYVFWSLCMPLIFYYIFTNVVNTNPSNQGEWNAHYLMSMTSFSVMGSAIMTLGIRMVQERTTGWSVYIRTTPLSDTVYFIAQMVGQTVIHCFSVLVIFIVGGLVNHIELSLTQWLFSGLWIIFASIPFLGLGTLIGSMKRVETASGISNVIYMVLAVCGGMWMPVEIMPKVMQSVAHWLPSFNYGNGAWNIVQGHAPEWKSLFILMGYFVVFMLLSKYIRRNQEVV</sequence>
<feature type="transmembrane region" description="Helical" evidence="5">
    <location>
        <begin position="166"/>
        <end position="184"/>
    </location>
</feature>
<dbReference type="GO" id="GO:0043190">
    <property type="term" value="C:ATP-binding cassette (ABC) transporter complex"/>
    <property type="evidence" value="ECO:0007669"/>
    <property type="project" value="InterPro"/>
</dbReference>
<dbReference type="PATRIC" id="fig|284581.3.peg.3337"/>
<keyword evidence="2 5" id="KW-0812">Transmembrane</keyword>
<feature type="transmembrane region" description="Helical" evidence="5">
    <location>
        <begin position="21"/>
        <end position="40"/>
    </location>
</feature>
<keyword evidence="4 5" id="KW-0472">Membrane</keyword>
<accession>A0A0M0KFP1</accession>
<dbReference type="OrthoDB" id="63188at2"/>
<dbReference type="GO" id="GO:0140359">
    <property type="term" value="F:ABC-type transporter activity"/>
    <property type="evidence" value="ECO:0007669"/>
    <property type="project" value="InterPro"/>
</dbReference>
<evidence type="ECO:0000313" key="8">
    <source>
        <dbReference type="Proteomes" id="UP000037558"/>
    </source>
</evidence>
<dbReference type="Pfam" id="PF12698">
    <property type="entry name" value="ABC2_membrane_3"/>
    <property type="match status" value="1"/>
</dbReference>
<evidence type="ECO:0000256" key="1">
    <source>
        <dbReference type="ARBA" id="ARBA00004141"/>
    </source>
</evidence>
<dbReference type="PANTHER" id="PTHR43229">
    <property type="entry name" value="NODULATION PROTEIN J"/>
    <property type="match status" value="1"/>
</dbReference>
<dbReference type="STRING" id="284581.AMD01_22420"/>
<evidence type="ECO:0000313" key="7">
    <source>
        <dbReference type="EMBL" id="KOO37233.1"/>
    </source>
</evidence>